<keyword evidence="1" id="KW-0805">Transcription regulation</keyword>
<dbReference type="PANTHER" id="PTHR30136">
    <property type="entry name" value="HELIX-TURN-HELIX TRANSCRIPTIONAL REGULATOR, ICLR FAMILY"/>
    <property type="match status" value="1"/>
</dbReference>
<dbReference type="Proteomes" id="UP000294558">
    <property type="component" value="Unassembled WGS sequence"/>
</dbReference>
<comment type="caution">
    <text evidence="6">The sequence shown here is derived from an EMBL/GenBank/DDBJ whole genome shotgun (WGS) entry which is preliminary data.</text>
</comment>
<dbReference type="SUPFAM" id="SSF46785">
    <property type="entry name" value="Winged helix' DNA-binding domain"/>
    <property type="match status" value="1"/>
</dbReference>
<dbReference type="PANTHER" id="PTHR30136:SF24">
    <property type="entry name" value="HTH-TYPE TRANSCRIPTIONAL REPRESSOR ALLR"/>
    <property type="match status" value="1"/>
</dbReference>
<evidence type="ECO:0000259" key="4">
    <source>
        <dbReference type="PROSITE" id="PS51077"/>
    </source>
</evidence>
<accession>A0A4R7I4I7</accession>
<evidence type="ECO:0000256" key="3">
    <source>
        <dbReference type="ARBA" id="ARBA00023163"/>
    </source>
</evidence>
<dbReference type="SMART" id="SM00346">
    <property type="entry name" value="HTH_ICLR"/>
    <property type="match status" value="1"/>
</dbReference>
<evidence type="ECO:0000313" key="6">
    <source>
        <dbReference type="EMBL" id="TDT18164.1"/>
    </source>
</evidence>
<dbReference type="PROSITE" id="PS51078">
    <property type="entry name" value="ICLR_ED"/>
    <property type="match status" value="1"/>
</dbReference>
<evidence type="ECO:0000256" key="2">
    <source>
        <dbReference type="ARBA" id="ARBA00023125"/>
    </source>
</evidence>
<dbReference type="EMBL" id="SOAU01000001">
    <property type="protein sequence ID" value="TDT18164.1"/>
    <property type="molecule type" value="Genomic_DNA"/>
</dbReference>
<dbReference type="InterPro" id="IPR036390">
    <property type="entry name" value="WH_DNA-bd_sf"/>
</dbReference>
<dbReference type="RefSeq" id="WP_133870398.1">
    <property type="nucleotide sequence ID" value="NZ_SOAU01000001.1"/>
</dbReference>
<dbReference type="Pfam" id="PF01614">
    <property type="entry name" value="IclR_C"/>
    <property type="match status" value="1"/>
</dbReference>
<feature type="domain" description="IclR-ED" evidence="5">
    <location>
        <begin position="76"/>
        <end position="259"/>
    </location>
</feature>
<dbReference type="InterPro" id="IPR050707">
    <property type="entry name" value="HTH_MetabolicPath_Reg"/>
</dbReference>
<evidence type="ECO:0000313" key="7">
    <source>
        <dbReference type="Proteomes" id="UP000294558"/>
    </source>
</evidence>
<dbReference type="InterPro" id="IPR036388">
    <property type="entry name" value="WH-like_DNA-bd_sf"/>
</dbReference>
<feature type="domain" description="HTH iclR-type" evidence="4">
    <location>
        <begin position="14"/>
        <end position="75"/>
    </location>
</feature>
<reference evidence="6 7" key="1">
    <citation type="submission" date="2019-03" db="EMBL/GenBank/DDBJ databases">
        <title>Sequencing the genomes of 1000 actinobacteria strains.</title>
        <authorList>
            <person name="Klenk H.-P."/>
        </authorList>
    </citation>
    <scope>NUCLEOTIDE SEQUENCE [LARGE SCALE GENOMIC DNA]</scope>
    <source>
        <strain evidence="6 7">DSM 18936</strain>
    </source>
</reference>
<dbReference type="InterPro" id="IPR029016">
    <property type="entry name" value="GAF-like_dom_sf"/>
</dbReference>
<dbReference type="InterPro" id="IPR014757">
    <property type="entry name" value="Tscrpt_reg_IclR_C"/>
</dbReference>
<dbReference type="InterPro" id="IPR005471">
    <property type="entry name" value="Tscrpt_reg_IclR_N"/>
</dbReference>
<dbReference type="Pfam" id="PF09339">
    <property type="entry name" value="HTH_IclR"/>
    <property type="match status" value="1"/>
</dbReference>
<dbReference type="AlphaFoldDB" id="A0A4R7I4I7"/>
<dbReference type="Gene3D" id="1.10.10.10">
    <property type="entry name" value="Winged helix-like DNA-binding domain superfamily/Winged helix DNA-binding domain"/>
    <property type="match status" value="1"/>
</dbReference>
<name>A0A4R7I4I7_9ACTN</name>
<dbReference type="SUPFAM" id="SSF55781">
    <property type="entry name" value="GAF domain-like"/>
    <property type="match status" value="1"/>
</dbReference>
<evidence type="ECO:0000259" key="5">
    <source>
        <dbReference type="PROSITE" id="PS51078"/>
    </source>
</evidence>
<keyword evidence="2" id="KW-0238">DNA-binding</keyword>
<proteinExistence type="predicted"/>
<dbReference type="GO" id="GO:0003677">
    <property type="term" value="F:DNA binding"/>
    <property type="evidence" value="ECO:0007669"/>
    <property type="project" value="UniProtKB-KW"/>
</dbReference>
<keyword evidence="3" id="KW-0804">Transcription</keyword>
<keyword evidence="7" id="KW-1185">Reference proteome</keyword>
<organism evidence="6 7">
    <name type="scientific">Ilumatobacter fluminis</name>
    <dbReference type="NCBI Taxonomy" id="467091"/>
    <lineage>
        <taxon>Bacteria</taxon>
        <taxon>Bacillati</taxon>
        <taxon>Actinomycetota</taxon>
        <taxon>Acidimicrobiia</taxon>
        <taxon>Acidimicrobiales</taxon>
        <taxon>Ilumatobacteraceae</taxon>
        <taxon>Ilumatobacter</taxon>
    </lineage>
</organism>
<dbReference type="Gene3D" id="3.30.450.40">
    <property type="match status" value="1"/>
</dbReference>
<sequence>MPSSESPTSTPHTLQTVDRALSFLEFVATSDEPPAVKEVAAALQLNLTTSYHLLRTLVARGYLERDDAGRLRLGGGVGTLSHAYLSALDVRHDLTVLVRQINDATNETAFLSTLDGRSVILKELVEGTQPLRVGGLTVGYAGPELRRASGRAVLAFLDDGPRDDIVSRNLRSMPARERESARRTMEEELRRIRDRGFAVDDETSEAGVTGIAAPIFEHAASVYGAIGLVAPTSRVATSHDHYVDVVVDAAQRATQLLGGAATLR</sequence>
<dbReference type="GO" id="GO:0003700">
    <property type="term" value="F:DNA-binding transcription factor activity"/>
    <property type="evidence" value="ECO:0007669"/>
    <property type="project" value="TreeGrafter"/>
</dbReference>
<dbReference type="GO" id="GO:0045892">
    <property type="term" value="P:negative regulation of DNA-templated transcription"/>
    <property type="evidence" value="ECO:0007669"/>
    <property type="project" value="TreeGrafter"/>
</dbReference>
<evidence type="ECO:0000256" key="1">
    <source>
        <dbReference type="ARBA" id="ARBA00023015"/>
    </source>
</evidence>
<dbReference type="PROSITE" id="PS51077">
    <property type="entry name" value="HTH_ICLR"/>
    <property type="match status" value="1"/>
</dbReference>
<protein>
    <submittedName>
        <fullName evidence="6">IclR family transcriptional regulator</fullName>
    </submittedName>
</protein>
<gene>
    <name evidence="6" type="ORF">BDK89_3781</name>
</gene>
<dbReference type="OrthoDB" id="4474604at2"/>